<evidence type="ECO:0000313" key="6">
    <source>
        <dbReference type="Proteomes" id="UP000078503"/>
    </source>
</evidence>
<feature type="domain" description="Pirin N-terminal" evidence="3">
    <location>
        <begin position="7"/>
        <end position="97"/>
    </location>
</feature>
<evidence type="ECO:0000256" key="1">
    <source>
        <dbReference type="ARBA" id="ARBA00008416"/>
    </source>
</evidence>
<dbReference type="AlphaFoldDB" id="A0A178K9Q2"/>
<dbReference type="Gene3D" id="2.60.120.10">
    <property type="entry name" value="Jelly Rolls"/>
    <property type="match status" value="2"/>
</dbReference>
<dbReference type="InterPro" id="IPR008778">
    <property type="entry name" value="Pirin_C_dom"/>
</dbReference>
<dbReference type="InterPro" id="IPR011051">
    <property type="entry name" value="RmlC_Cupin_sf"/>
</dbReference>
<feature type="domain" description="Pirin C-terminal" evidence="4">
    <location>
        <begin position="153"/>
        <end position="246"/>
    </location>
</feature>
<sequence>MTAYIQQESINELNPFALWDHYRAKDLTRAVGLDFHGHSGVNTLSYPVCGQMRHVDSTGCQTMLRAGDVQMMLAGNGVVHKDTLKPINGIVETFALWTLLPTAKDEMTQASSQKYAADDLPLLEESNATTKVLIGKCRNVKSPISSPSPILVLDIAIAPYGSWQMQPDDNLTAGFVFVHSGNAFLSGVHIHNDQMGIFQPSSEAIEIRTNQSGCRVILAIGQPLKQNIIASPTSVHSSKNNQQQANQHIEQLMKVVKH</sequence>
<keyword evidence="6" id="KW-1185">Reference proteome</keyword>
<dbReference type="PANTHER" id="PTHR13903:SF8">
    <property type="entry name" value="PIRIN"/>
    <property type="match status" value="1"/>
</dbReference>
<comment type="similarity">
    <text evidence="1 2">Belongs to the pirin family.</text>
</comment>
<evidence type="ECO:0000259" key="4">
    <source>
        <dbReference type="Pfam" id="PF05726"/>
    </source>
</evidence>
<dbReference type="Pfam" id="PF05726">
    <property type="entry name" value="Pirin_C"/>
    <property type="match status" value="1"/>
</dbReference>
<dbReference type="STRING" id="858640.A3K86_14370"/>
<gene>
    <name evidence="5" type="ORF">A3K86_14370</name>
</gene>
<dbReference type="EMBL" id="LVHF01000028">
    <property type="protein sequence ID" value="OAN13847.1"/>
    <property type="molecule type" value="Genomic_DNA"/>
</dbReference>
<dbReference type="PANTHER" id="PTHR13903">
    <property type="entry name" value="PIRIN-RELATED"/>
    <property type="match status" value="1"/>
</dbReference>
<dbReference type="InterPro" id="IPR014710">
    <property type="entry name" value="RmlC-like_jellyroll"/>
</dbReference>
<organism evidence="5 6">
    <name type="scientific">Photobacterium jeanii</name>
    <dbReference type="NCBI Taxonomy" id="858640"/>
    <lineage>
        <taxon>Bacteria</taxon>
        <taxon>Pseudomonadati</taxon>
        <taxon>Pseudomonadota</taxon>
        <taxon>Gammaproteobacteria</taxon>
        <taxon>Vibrionales</taxon>
        <taxon>Vibrionaceae</taxon>
        <taxon>Photobacterium</taxon>
    </lineage>
</organism>
<dbReference type="Pfam" id="PF02678">
    <property type="entry name" value="Pirin"/>
    <property type="match status" value="1"/>
</dbReference>
<name>A0A178K9Q2_9GAMM</name>
<dbReference type="Proteomes" id="UP000078503">
    <property type="component" value="Unassembled WGS sequence"/>
</dbReference>
<dbReference type="CDD" id="cd02247">
    <property type="entry name" value="cupin_pirin_C"/>
    <property type="match status" value="1"/>
</dbReference>
<dbReference type="InterPro" id="IPR012093">
    <property type="entry name" value="Pirin"/>
</dbReference>
<evidence type="ECO:0000313" key="5">
    <source>
        <dbReference type="EMBL" id="OAN13847.1"/>
    </source>
</evidence>
<evidence type="ECO:0000256" key="2">
    <source>
        <dbReference type="RuleBase" id="RU003457"/>
    </source>
</evidence>
<dbReference type="InterPro" id="IPR003829">
    <property type="entry name" value="Pirin_N_dom"/>
</dbReference>
<protein>
    <recommendedName>
        <fullName evidence="7">Pirin</fullName>
    </recommendedName>
</protein>
<proteinExistence type="inferred from homology"/>
<dbReference type="PIRSF" id="PIRSF006232">
    <property type="entry name" value="Pirin"/>
    <property type="match status" value="1"/>
</dbReference>
<dbReference type="SUPFAM" id="SSF51182">
    <property type="entry name" value="RmlC-like cupins"/>
    <property type="match status" value="1"/>
</dbReference>
<accession>A0A178K9Q2</accession>
<evidence type="ECO:0000259" key="3">
    <source>
        <dbReference type="Pfam" id="PF02678"/>
    </source>
</evidence>
<reference evidence="5 6" key="1">
    <citation type="submission" date="2016-03" db="EMBL/GenBank/DDBJ databases">
        <title>Photobacterium proteolyticum sp. nov. a protease producing bacterium isolated from ocean sediments of Laizhou Bay.</title>
        <authorList>
            <person name="Li Y."/>
        </authorList>
    </citation>
    <scope>NUCLEOTIDE SEQUENCE [LARGE SCALE GENOMIC DNA]</scope>
    <source>
        <strain evidence="5 6">R-40508</strain>
    </source>
</reference>
<comment type="caution">
    <text evidence="5">The sequence shown here is derived from an EMBL/GenBank/DDBJ whole genome shotgun (WGS) entry which is preliminary data.</text>
</comment>
<evidence type="ECO:0008006" key="7">
    <source>
        <dbReference type="Google" id="ProtNLM"/>
    </source>
</evidence>
<dbReference type="OrthoDB" id="9780903at2"/>